<protein>
    <submittedName>
        <fullName evidence="1">Uncharacterized protein</fullName>
    </submittedName>
</protein>
<dbReference type="AlphaFoldDB" id="A0A367KR36"/>
<dbReference type="EMBL" id="PJQM01000717">
    <property type="protein sequence ID" value="RCI04322.1"/>
    <property type="molecule type" value="Genomic_DNA"/>
</dbReference>
<name>A0A367KR36_RHIST</name>
<gene>
    <name evidence="1" type="ORF">CU098_013134</name>
</gene>
<evidence type="ECO:0000313" key="2">
    <source>
        <dbReference type="Proteomes" id="UP000253551"/>
    </source>
</evidence>
<keyword evidence="2" id="KW-1185">Reference proteome</keyword>
<organism evidence="1 2">
    <name type="scientific">Rhizopus stolonifer</name>
    <name type="common">Rhizopus nigricans</name>
    <dbReference type="NCBI Taxonomy" id="4846"/>
    <lineage>
        <taxon>Eukaryota</taxon>
        <taxon>Fungi</taxon>
        <taxon>Fungi incertae sedis</taxon>
        <taxon>Mucoromycota</taxon>
        <taxon>Mucoromycotina</taxon>
        <taxon>Mucoromycetes</taxon>
        <taxon>Mucorales</taxon>
        <taxon>Mucorineae</taxon>
        <taxon>Rhizopodaceae</taxon>
        <taxon>Rhizopus</taxon>
    </lineage>
</organism>
<sequence length="57" mass="6404">MSEISVKTIRASPASTLNTNTSIAIEFEKDNSHDNIENAKLKIRSTIKRKTEETVEL</sequence>
<feature type="non-terminal residue" evidence="1">
    <location>
        <position position="57"/>
    </location>
</feature>
<dbReference type="Proteomes" id="UP000253551">
    <property type="component" value="Unassembled WGS sequence"/>
</dbReference>
<accession>A0A367KR36</accession>
<proteinExistence type="predicted"/>
<comment type="caution">
    <text evidence="1">The sequence shown here is derived from an EMBL/GenBank/DDBJ whole genome shotgun (WGS) entry which is preliminary data.</text>
</comment>
<reference evidence="1 2" key="1">
    <citation type="journal article" date="2018" name="G3 (Bethesda)">
        <title>Phylogenetic and Phylogenomic Definition of Rhizopus Species.</title>
        <authorList>
            <person name="Gryganskyi A.P."/>
            <person name="Golan J."/>
            <person name="Dolatabadi S."/>
            <person name="Mondo S."/>
            <person name="Robb S."/>
            <person name="Idnurm A."/>
            <person name="Muszewska A."/>
            <person name="Steczkiewicz K."/>
            <person name="Masonjones S."/>
            <person name="Liao H.L."/>
            <person name="Gajdeczka M.T."/>
            <person name="Anike F."/>
            <person name="Vuek A."/>
            <person name="Anishchenko I.M."/>
            <person name="Voigt K."/>
            <person name="de Hoog G.S."/>
            <person name="Smith M.E."/>
            <person name="Heitman J."/>
            <person name="Vilgalys R."/>
            <person name="Stajich J.E."/>
        </authorList>
    </citation>
    <scope>NUCLEOTIDE SEQUENCE [LARGE SCALE GENOMIC DNA]</scope>
    <source>
        <strain evidence="1 2">LSU 92-RS-03</strain>
    </source>
</reference>
<evidence type="ECO:0000313" key="1">
    <source>
        <dbReference type="EMBL" id="RCI04322.1"/>
    </source>
</evidence>